<dbReference type="GO" id="GO:0005576">
    <property type="term" value="C:extracellular region"/>
    <property type="evidence" value="ECO:0007669"/>
    <property type="project" value="TreeGrafter"/>
</dbReference>
<evidence type="ECO:0000256" key="2">
    <source>
        <dbReference type="ARBA" id="ARBA00022801"/>
    </source>
</evidence>
<accession>A0A318E0S2</accession>
<dbReference type="GO" id="GO:0046512">
    <property type="term" value="P:sphingosine biosynthetic process"/>
    <property type="evidence" value="ECO:0007669"/>
    <property type="project" value="TreeGrafter"/>
</dbReference>
<dbReference type="PANTHER" id="PTHR12670:SF1">
    <property type="entry name" value="NEUTRAL CERAMIDASE"/>
    <property type="match status" value="1"/>
</dbReference>
<dbReference type="EMBL" id="QICN01000013">
    <property type="protein sequence ID" value="PXV64270.1"/>
    <property type="molecule type" value="Genomic_DNA"/>
</dbReference>
<feature type="binding site" evidence="4">
    <location>
        <position position="292"/>
    </location>
    <ligand>
        <name>Zn(2+)</name>
        <dbReference type="ChEBI" id="CHEBI:29105"/>
    </ligand>
</feature>
<dbReference type="GO" id="GO:0017040">
    <property type="term" value="F:N-acylsphingosine amidohydrolase activity"/>
    <property type="evidence" value="ECO:0007669"/>
    <property type="project" value="UniProtKB-UniRule"/>
</dbReference>
<dbReference type="GO" id="GO:0046514">
    <property type="term" value="P:ceramide catabolic process"/>
    <property type="evidence" value="ECO:0007669"/>
    <property type="project" value="InterPro"/>
</dbReference>
<dbReference type="InterPro" id="IPR038445">
    <property type="entry name" value="NCDase_C_sf"/>
</dbReference>
<evidence type="ECO:0000313" key="9">
    <source>
        <dbReference type="Proteomes" id="UP000248330"/>
    </source>
</evidence>
<feature type="domain" description="Neutral/alkaline non-lysosomal ceramidase C-terminal" evidence="7">
    <location>
        <begin position="630"/>
        <end position="792"/>
    </location>
</feature>
<dbReference type="Pfam" id="PF04734">
    <property type="entry name" value="Ceramidase_alk"/>
    <property type="match status" value="2"/>
</dbReference>
<dbReference type="PANTHER" id="PTHR12670">
    <property type="entry name" value="CERAMIDASE"/>
    <property type="match status" value="1"/>
</dbReference>
<keyword evidence="4" id="KW-0479">Metal-binding</keyword>
<dbReference type="InterPro" id="IPR031329">
    <property type="entry name" value="NEUT/ALK_ceramidase_N"/>
</dbReference>
<feature type="domain" description="Neutral/alkaline non-lysosomal ceramidase N-terminal" evidence="6">
    <location>
        <begin position="505"/>
        <end position="627"/>
    </location>
</feature>
<feature type="binding site" evidence="4">
    <location>
        <position position="561"/>
    </location>
    <ligand>
        <name>Zn(2+)</name>
        <dbReference type="ChEBI" id="CHEBI:29105"/>
    </ligand>
</feature>
<comment type="similarity">
    <text evidence="1 5">Belongs to the neutral ceramidase family.</text>
</comment>
<dbReference type="GO" id="GO:0016020">
    <property type="term" value="C:membrane"/>
    <property type="evidence" value="ECO:0007669"/>
    <property type="project" value="GOC"/>
</dbReference>
<dbReference type="Pfam" id="PF17048">
    <property type="entry name" value="Ceramidse_alk_C"/>
    <property type="match status" value="1"/>
</dbReference>
<keyword evidence="2 5" id="KW-0378">Hydrolase</keyword>
<dbReference type="InterPro" id="IPR031331">
    <property type="entry name" value="NEUT/ALK_ceramidase_C"/>
</dbReference>
<protein>
    <recommendedName>
        <fullName evidence="5">Neutral ceramidase</fullName>
        <ecNumber evidence="5">3.5.1.23</ecNumber>
    </recommendedName>
</protein>
<dbReference type="Proteomes" id="UP000248330">
    <property type="component" value="Unassembled WGS sequence"/>
</dbReference>
<comment type="catalytic activity">
    <reaction evidence="5">
        <text>an N-acylsphing-4-enine + H2O = sphing-4-enine + a fatty acid</text>
        <dbReference type="Rhea" id="RHEA:20856"/>
        <dbReference type="ChEBI" id="CHEBI:15377"/>
        <dbReference type="ChEBI" id="CHEBI:28868"/>
        <dbReference type="ChEBI" id="CHEBI:52639"/>
        <dbReference type="ChEBI" id="CHEBI:57756"/>
        <dbReference type="EC" id="3.5.1.23"/>
    </reaction>
</comment>
<evidence type="ECO:0000256" key="3">
    <source>
        <dbReference type="PIRSR" id="PIRSR606823-1"/>
    </source>
</evidence>
<name>A0A318E0S2_9GAMM</name>
<feature type="binding site" evidence="4">
    <location>
        <position position="598"/>
    </location>
    <ligand>
        <name>Zn(2+)</name>
        <dbReference type="ChEBI" id="CHEBI:29105"/>
    </ligand>
</feature>
<keyword evidence="9" id="KW-1185">Reference proteome</keyword>
<evidence type="ECO:0000259" key="7">
    <source>
        <dbReference type="Pfam" id="PF17048"/>
    </source>
</evidence>
<dbReference type="GO" id="GO:0046872">
    <property type="term" value="F:metal ion binding"/>
    <property type="evidence" value="ECO:0007669"/>
    <property type="project" value="UniProtKB-KW"/>
</dbReference>
<dbReference type="AlphaFoldDB" id="A0A318E0S2"/>
<evidence type="ECO:0000256" key="5">
    <source>
        <dbReference type="RuleBase" id="RU366019"/>
    </source>
</evidence>
<evidence type="ECO:0000259" key="6">
    <source>
        <dbReference type="Pfam" id="PF04734"/>
    </source>
</evidence>
<evidence type="ECO:0000313" key="8">
    <source>
        <dbReference type="EMBL" id="PXV64270.1"/>
    </source>
</evidence>
<evidence type="ECO:0000256" key="4">
    <source>
        <dbReference type="PIRSR" id="PIRSR606823-2"/>
    </source>
</evidence>
<organism evidence="8 9">
    <name type="scientific">Sinimarinibacterium flocculans</name>
    <dbReference type="NCBI Taxonomy" id="985250"/>
    <lineage>
        <taxon>Bacteria</taxon>
        <taxon>Pseudomonadati</taxon>
        <taxon>Pseudomonadota</taxon>
        <taxon>Gammaproteobacteria</taxon>
        <taxon>Nevskiales</taxon>
        <taxon>Nevskiaceae</taxon>
        <taxon>Sinimarinibacterium</taxon>
    </lineage>
</organism>
<gene>
    <name evidence="8" type="ORF">C8D93_11364</name>
</gene>
<dbReference type="Gene3D" id="2.60.40.2300">
    <property type="entry name" value="Neutral/alkaline non-lysosomal ceramidase, C-terminal domain"/>
    <property type="match status" value="1"/>
</dbReference>
<proteinExistence type="inferred from homology"/>
<comment type="caution">
    <text evidence="8">The sequence shown here is derived from an EMBL/GenBank/DDBJ whole genome shotgun (WGS) entry which is preliminary data.</text>
</comment>
<comment type="cofactor">
    <cofactor evidence="4">
        <name>Zn(2+)</name>
        <dbReference type="ChEBI" id="CHEBI:29105"/>
    </cofactor>
    <text evidence="4">Binds 1 zinc ion per subunit.</text>
</comment>
<keyword evidence="5" id="KW-0443">Lipid metabolism</keyword>
<keyword evidence="4" id="KW-0862">Zinc</keyword>
<dbReference type="RefSeq" id="WP_380732858.1">
    <property type="nucleotide sequence ID" value="NZ_JBHSCS010000017.1"/>
</dbReference>
<feature type="domain" description="Neutral/alkaline non-lysosomal ceramidase N-terminal" evidence="6">
    <location>
        <begin position="79"/>
        <end position="452"/>
    </location>
</feature>
<feature type="binding site" evidence="4">
    <location>
        <position position="173"/>
    </location>
    <ligand>
        <name>Zn(2+)</name>
        <dbReference type="ChEBI" id="CHEBI:29105"/>
    </ligand>
</feature>
<keyword evidence="5" id="KW-0746">Sphingolipid metabolism</keyword>
<reference evidence="8 9" key="1">
    <citation type="submission" date="2018-04" db="EMBL/GenBank/DDBJ databases">
        <title>Genomic Encyclopedia of Type Strains, Phase IV (KMG-IV): sequencing the most valuable type-strain genomes for metagenomic binning, comparative biology and taxonomic classification.</title>
        <authorList>
            <person name="Goeker M."/>
        </authorList>
    </citation>
    <scope>NUCLEOTIDE SEQUENCE [LARGE SCALE GENOMIC DNA]</scope>
    <source>
        <strain evidence="8 9">DSM 104150</strain>
    </source>
</reference>
<dbReference type="InterPro" id="IPR006823">
    <property type="entry name" value="Ceramidase_alk"/>
</dbReference>
<dbReference type="EC" id="3.5.1.23" evidence="5"/>
<sequence>MAGTIVASLLAGCGSSSTPDAAVGGSSAPFADSQLARCMLDSPLREVGAGLDARSQRLEVEVAAAVGRAEGPCADNTAFRFGSGIYDITGPVALKSGAGWEDPAQVMRGIHQRQFARAFSVASPCNGKRVMLVVADIGMVWGDLRVAILDAVAADPVLSRDYRGENVMLSATHTHNGPAGFSHHHASYLLHLGFDPLVRQTIVDGTIEAMRLAHANLEAHPQSAPIRLASGELLNANINRSPPAFAMNPENERRQFLDTGGEEVDVNKRMVQLNLARDDGSGVGAINWFGVHATVLGPETDLVSSDNKGFASLGFERIMRTRYDAPAGEDRFVAAFAQADEGDASPNIFILERPHPDPTRGGGENVFESLAISGTKQLARALELWAEGGPLRGPVDFRLVHVPMNQVRVEDPEVLSRLHHPPELDSPDKHTCNAALGVSFPAGAEDGPGPLSQEGIRCDAEGIPLLGALVNDLQTLLLDFGVPVEAVSELLLCNLDTLPLLGLGCHAEKPVLLPLNLGEIVGGLPEGVTQLLGLTVNFESPIQPLQIFRIGNLALVGLPWEVTTMSARRLRALLLEELAPVGIDTVIIGSLTNDFVHYLTTREEYASQQYEGASTIYGPWSLAAVMQETRRLALSMVQDTQPEPGPEYPDVAPLLLRVPYIPLDPVAPGGFGSVVEDVPATAAPGETVTAIFRAGHPRNDLRLQDSFVYAERQQADGTWVAVARDRDPELLFVWAPLVVPPVALDLPLTGPSNAEVQWHIPRDIAPGTYRLRHVGRAVPGGDYEGISSPFTVVGEGALCP</sequence>
<dbReference type="GO" id="GO:0042759">
    <property type="term" value="P:long-chain fatty acid biosynthetic process"/>
    <property type="evidence" value="ECO:0007669"/>
    <property type="project" value="TreeGrafter"/>
</dbReference>
<evidence type="ECO:0000256" key="1">
    <source>
        <dbReference type="ARBA" id="ARBA00009835"/>
    </source>
</evidence>
<feature type="active site" description="Nucleophile" evidence="3">
    <location>
        <position position="345"/>
    </location>
</feature>